<dbReference type="AlphaFoldDB" id="A0A227P5U1"/>
<gene>
    <name evidence="1" type="ORF">B0A64_13655</name>
</gene>
<reference evidence="1 2" key="1">
    <citation type="submission" date="2016-11" db="EMBL/GenBank/DDBJ databases">
        <title>Whole genomes of Flavobacteriaceae.</title>
        <authorList>
            <person name="Stine C."/>
            <person name="Li C."/>
            <person name="Tadesse D."/>
        </authorList>
    </citation>
    <scope>NUCLEOTIDE SEQUENCE [LARGE SCALE GENOMIC DNA]</scope>
    <source>
        <strain evidence="1 2">DSM 24704</strain>
    </source>
</reference>
<keyword evidence="1" id="KW-0238">DNA-binding</keyword>
<evidence type="ECO:0000313" key="2">
    <source>
        <dbReference type="Proteomes" id="UP000214684"/>
    </source>
</evidence>
<protein>
    <submittedName>
        <fullName evidence="1">DNA-binding protein</fullName>
    </submittedName>
</protein>
<evidence type="ECO:0000313" key="1">
    <source>
        <dbReference type="EMBL" id="OXG05072.1"/>
    </source>
</evidence>
<proteinExistence type="predicted"/>
<dbReference type="RefSeq" id="WP_089480079.1">
    <property type="nucleotide sequence ID" value="NZ_MUGS01000027.1"/>
</dbReference>
<accession>A0A227P5U1</accession>
<dbReference type="EMBL" id="MUGS01000027">
    <property type="protein sequence ID" value="OXG05072.1"/>
    <property type="molecule type" value="Genomic_DNA"/>
</dbReference>
<dbReference type="OrthoDB" id="1524679at2"/>
<keyword evidence="2" id="KW-1185">Reference proteome</keyword>
<organism evidence="1 2">
    <name type="scientific">Flavobacterium araucananum</name>
    <dbReference type="NCBI Taxonomy" id="946678"/>
    <lineage>
        <taxon>Bacteria</taxon>
        <taxon>Pseudomonadati</taxon>
        <taxon>Bacteroidota</taxon>
        <taxon>Flavobacteriia</taxon>
        <taxon>Flavobacteriales</taxon>
        <taxon>Flavobacteriaceae</taxon>
        <taxon>Flavobacterium</taxon>
    </lineage>
</organism>
<dbReference type="InterPro" id="IPR009061">
    <property type="entry name" value="DNA-bd_dom_put_sf"/>
</dbReference>
<dbReference type="GO" id="GO:0003677">
    <property type="term" value="F:DNA binding"/>
    <property type="evidence" value="ECO:0007669"/>
    <property type="project" value="UniProtKB-KW"/>
</dbReference>
<name>A0A227P5U1_9FLAO</name>
<sequence length="100" mass="11751">MTKSIKEKKLSFIMRVKQLIDTVMMKLDTIDSKLSIGDKAVRPMYYRNEDLKKIFGLSNNTIIKYRQTGILPYTKLGDIFLYEATKIDDILNENEEVKKR</sequence>
<comment type="caution">
    <text evidence="1">The sequence shown here is derived from an EMBL/GenBank/DDBJ whole genome shotgun (WGS) entry which is preliminary data.</text>
</comment>
<dbReference type="Proteomes" id="UP000214684">
    <property type="component" value="Unassembled WGS sequence"/>
</dbReference>
<dbReference type="SUPFAM" id="SSF46955">
    <property type="entry name" value="Putative DNA-binding domain"/>
    <property type="match status" value="1"/>
</dbReference>